<evidence type="ECO:0008006" key="4">
    <source>
        <dbReference type="Google" id="ProtNLM"/>
    </source>
</evidence>
<sequence length="237" mass="25405">MNERGFTLIEMILTIIVGGIIVLGIAGFVEIGMKGYSETIERQRLQTQAKFVLEKMSREIRHSVPNIVSNSAVSSADSCVSFYPIDYSGFYAISGSDVHFLLGNDGVSSSNVIDAGKSLVINPTSYSDTASAFSLASPDVTVSGSTYIISGGASSITSDSVVDRQYIYSSEVSYCVYNSSGSVMRNGVQVAENVVSGQFTYLPANLQRGGVVHINLLFEQDGESSNYQQDVQVLNVP</sequence>
<feature type="transmembrane region" description="Helical" evidence="1">
    <location>
        <begin position="6"/>
        <end position="29"/>
    </location>
</feature>
<dbReference type="EMBL" id="CAKLDM010000002">
    <property type="protein sequence ID" value="CAH0541573.1"/>
    <property type="molecule type" value="Genomic_DNA"/>
</dbReference>
<proteinExistence type="predicted"/>
<evidence type="ECO:0000256" key="1">
    <source>
        <dbReference type="SAM" id="Phobius"/>
    </source>
</evidence>
<keyword evidence="1" id="KW-0812">Transmembrane</keyword>
<evidence type="ECO:0000313" key="3">
    <source>
        <dbReference type="Proteomes" id="UP000838748"/>
    </source>
</evidence>
<gene>
    <name evidence="2" type="ORF">VMF7928_03636</name>
</gene>
<accession>A0ABN8E8G6</accession>
<dbReference type="PROSITE" id="PS00409">
    <property type="entry name" value="PROKAR_NTER_METHYL"/>
    <property type="match status" value="1"/>
</dbReference>
<name>A0ABN8E8G6_9VIBR</name>
<organism evidence="2 3">
    <name type="scientific">Vibrio marisflavi CECT 7928</name>
    <dbReference type="NCBI Taxonomy" id="634439"/>
    <lineage>
        <taxon>Bacteria</taxon>
        <taxon>Pseudomonadati</taxon>
        <taxon>Pseudomonadota</taxon>
        <taxon>Gammaproteobacteria</taxon>
        <taxon>Vibrionales</taxon>
        <taxon>Vibrionaceae</taxon>
        <taxon>Vibrio</taxon>
    </lineage>
</organism>
<keyword evidence="3" id="KW-1185">Reference proteome</keyword>
<protein>
    <recommendedName>
        <fullName evidence="4">MSHA biogenesis protein MshO</fullName>
    </recommendedName>
</protein>
<comment type="caution">
    <text evidence="2">The sequence shown here is derived from an EMBL/GenBank/DDBJ whole genome shotgun (WGS) entry which is preliminary data.</text>
</comment>
<evidence type="ECO:0000313" key="2">
    <source>
        <dbReference type="EMBL" id="CAH0541573.1"/>
    </source>
</evidence>
<keyword evidence="1" id="KW-0472">Membrane</keyword>
<reference evidence="2" key="1">
    <citation type="submission" date="2021-11" db="EMBL/GenBank/DDBJ databases">
        <authorList>
            <person name="Rodrigo-Torres L."/>
            <person name="Arahal R. D."/>
            <person name="Lucena T."/>
        </authorList>
    </citation>
    <scope>NUCLEOTIDE SEQUENCE</scope>
    <source>
        <strain evidence="2">CECT 7928</strain>
    </source>
</reference>
<keyword evidence="1" id="KW-1133">Transmembrane helix</keyword>
<dbReference type="Proteomes" id="UP000838748">
    <property type="component" value="Unassembled WGS sequence"/>
</dbReference>
<dbReference type="NCBIfam" id="TIGR02532">
    <property type="entry name" value="IV_pilin_GFxxxE"/>
    <property type="match status" value="1"/>
</dbReference>
<dbReference type="RefSeq" id="WP_237363100.1">
    <property type="nucleotide sequence ID" value="NZ_CAKLDM010000002.1"/>
</dbReference>
<dbReference type="InterPro" id="IPR012902">
    <property type="entry name" value="N_methyl_site"/>
</dbReference>
<dbReference type="Pfam" id="PF07963">
    <property type="entry name" value="N_methyl"/>
    <property type="match status" value="1"/>
</dbReference>